<dbReference type="InterPro" id="IPR020904">
    <property type="entry name" value="Sc_DH/Rdtase_CS"/>
</dbReference>
<evidence type="ECO:0000256" key="3">
    <source>
        <dbReference type="RuleBase" id="RU000363"/>
    </source>
</evidence>
<protein>
    <submittedName>
        <fullName evidence="5">SDR family NAD(P)-dependent oxidoreductase</fullName>
    </submittedName>
</protein>
<dbReference type="SUPFAM" id="SSF51735">
    <property type="entry name" value="NAD(P)-binding Rossmann-fold domains"/>
    <property type="match status" value="1"/>
</dbReference>
<dbReference type="EMBL" id="JAINVV010000003">
    <property type="protein sequence ID" value="MBY8821696.1"/>
    <property type="molecule type" value="Genomic_DNA"/>
</dbReference>
<dbReference type="PANTHER" id="PTHR45024">
    <property type="entry name" value="DEHYDROGENASES, SHORT CHAIN"/>
    <property type="match status" value="1"/>
</dbReference>
<dbReference type="Gene3D" id="3.40.50.720">
    <property type="entry name" value="NAD(P)-binding Rossmann-like Domain"/>
    <property type="match status" value="1"/>
</dbReference>
<proteinExistence type="inferred from homology"/>
<evidence type="ECO:0000256" key="1">
    <source>
        <dbReference type="ARBA" id="ARBA00006484"/>
    </source>
</evidence>
<dbReference type="InterPro" id="IPR057326">
    <property type="entry name" value="KR_dom"/>
</dbReference>
<dbReference type="Proteomes" id="UP000706039">
    <property type="component" value="Unassembled WGS sequence"/>
</dbReference>
<keyword evidence="2" id="KW-0560">Oxidoreductase</keyword>
<sequence>MSGVSGKVAIVTGAGQGLGRSYALALAAAGARVVINDIGETDGVATAERVATEIRAAGGEAVANLDSVARAEGGQAIVATALDSFGRIDILVSNAGIERNQSYAKSSQAQWHDVIDVHLNGTHNLCHAAWPHMLAQRFGRLILVTSPSGLWGNFSQASYAAAKMGIIGLANVLAIEGRSKNVLVNCLAPIATTPMSAHLLSPELAARLDPDLVAPAVLELASDTLETTGGILVAGGGWFSSAHIAMSPGIHLAAGDTLSAHWPAVIDGAAATPGRALDPETLQKMFVG</sequence>
<accession>A0ABS7PK87</accession>
<comment type="similarity">
    <text evidence="1 3">Belongs to the short-chain dehydrogenases/reductases (SDR) family.</text>
</comment>
<dbReference type="PRINTS" id="PR00080">
    <property type="entry name" value="SDRFAMILY"/>
</dbReference>
<keyword evidence="6" id="KW-1185">Reference proteome</keyword>
<dbReference type="SMART" id="SM00822">
    <property type="entry name" value="PKS_KR"/>
    <property type="match status" value="1"/>
</dbReference>
<dbReference type="InterPro" id="IPR002347">
    <property type="entry name" value="SDR_fam"/>
</dbReference>
<dbReference type="PROSITE" id="PS00061">
    <property type="entry name" value="ADH_SHORT"/>
    <property type="match status" value="1"/>
</dbReference>
<gene>
    <name evidence="5" type="ORF">K7G82_05290</name>
</gene>
<evidence type="ECO:0000256" key="2">
    <source>
        <dbReference type="ARBA" id="ARBA00023002"/>
    </source>
</evidence>
<evidence type="ECO:0000313" key="5">
    <source>
        <dbReference type="EMBL" id="MBY8821696.1"/>
    </source>
</evidence>
<name>A0ABS7PK87_9SPHN</name>
<reference evidence="5 6" key="1">
    <citation type="submission" date="2021-08" db="EMBL/GenBank/DDBJ databases">
        <authorList>
            <person name="Tuo L."/>
        </authorList>
    </citation>
    <scope>NUCLEOTIDE SEQUENCE [LARGE SCALE GENOMIC DNA]</scope>
    <source>
        <strain evidence="5 6">JCM 31229</strain>
    </source>
</reference>
<dbReference type="PANTHER" id="PTHR45024:SF2">
    <property type="entry name" value="SCP2 DOMAIN-CONTAINING PROTEIN"/>
    <property type="match status" value="1"/>
</dbReference>
<evidence type="ECO:0000313" key="6">
    <source>
        <dbReference type="Proteomes" id="UP000706039"/>
    </source>
</evidence>
<feature type="domain" description="Ketoreductase" evidence="4">
    <location>
        <begin position="7"/>
        <end position="193"/>
    </location>
</feature>
<dbReference type="Pfam" id="PF00106">
    <property type="entry name" value="adh_short"/>
    <property type="match status" value="1"/>
</dbReference>
<dbReference type="InterPro" id="IPR036291">
    <property type="entry name" value="NAD(P)-bd_dom_sf"/>
</dbReference>
<dbReference type="PRINTS" id="PR00081">
    <property type="entry name" value="GDHRDH"/>
</dbReference>
<organism evidence="5 6">
    <name type="scientific">Sphingomonas colocasiae</name>
    <dbReference type="NCBI Taxonomy" id="1848973"/>
    <lineage>
        <taxon>Bacteria</taxon>
        <taxon>Pseudomonadati</taxon>
        <taxon>Pseudomonadota</taxon>
        <taxon>Alphaproteobacteria</taxon>
        <taxon>Sphingomonadales</taxon>
        <taxon>Sphingomonadaceae</taxon>
        <taxon>Sphingomonas</taxon>
    </lineage>
</organism>
<dbReference type="RefSeq" id="WP_222988790.1">
    <property type="nucleotide sequence ID" value="NZ_JAINVV010000003.1"/>
</dbReference>
<evidence type="ECO:0000259" key="4">
    <source>
        <dbReference type="SMART" id="SM00822"/>
    </source>
</evidence>
<dbReference type="InterPro" id="IPR051687">
    <property type="entry name" value="Peroxisomal_Beta-Oxidation"/>
</dbReference>
<comment type="caution">
    <text evidence="5">The sequence shown here is derived from an EMBL/GenBank/DDBJ whole genome shotgun (WGS) entry which is preliminary data.</text>
</comment>